<sequence>MKMGRVSSTSSSRGNQVSAAEQSDLQHWSELAHKAATILLADPTIRELRCEWPTVEWVDKFGEVHTHRFDYFAIHHDGSESAYNVKYSGKEHEVGAVFDALADSELGFELVWVHEGIATDGRAANARAILKARQNYNHSDYAEALQGLVGINGRVYLHQLLKGARNEADRREAVFALIDHGVVEMVNELERLADYSQITVNRNSLAQELARHVKSAA</sequence>
<proteinExistence type="predicted"/>
<protein>
    <submittedName>
        <fullName evidence="1">Uncharacterized protein</fullName>
    </submittedName>
</protein>
<dbReference type="AlphaFoldDB" id="A0A4R3Q705"/>
<comment type="caution">
    <text evidence="1">The sequence shown here is derived from an EMBL/GenBank/DDBJ whole genome shotgun (WGS) entry which is preliminary data.</text>
</comment>
<reference evidence="1 2" key="1">
    <citation type="submission" date="2019-03" db="EMBL/GenBank/DDBJ databases">
        <title>Genomic Encyclopedia of Type Strains, Phase IV (KMG-V): Genome sequencing to study the core and pangenomes of soil and plant-associated prokaryotes.</title>
        <authorList>
            <person name="Whitman W."/>
        </authorList>
    </citation>
    <scope>NUCLEOTIDE SEQUENCE [LARGE SCALE GENOMIC DNA]</scope>
    <source>
        <strain evidence="1 2">Hc14</strain>
    </source>
</reference>
<name>A0A4R3Q705_RHISU</name>
<gene>
    <name evidence="1" type="ORF">EV132_111149</name>
</gene>
<evidence type="ECO:0000313" key="1">
    <source>
        <dbReference type="EMBL" id="TCU13716.1"/>
    </source>
</evidence>
<dbReference type="EMBL" id="SMBH01000011">
    <property type="protein sequence ID" value="TCU13716.1"/>
    <property type="molecule type" value="Genomic_DNA"/>
</dbReference>
<organism evidence="1 2">
    <name type="scientific">Rhizobium sullae</name>
    <name type="common">Rhizobium hedysari</name>
    <dbReference type="NCBI Taxonomy" id="50338"/>
    <lineage>
        <taxon>Bacteria</taxon>
        <taxon>Pseudomonadati</taxon>
        <taxon>Pseudomonadota</taxon>
        <taxon>Alphaproteobacteria</taxon>
        <taxon>Hyphomicrobiales</taxon>
        <taxon>Rhizobiaceae</taxon>
        <taxon>Rhizobium/Agrobacterium group</taxon>
        <taxon>Rhizobium</taxon>
    </lineage>
</organism>
<accession>A0A4R3Q705</accession>
<dbReference type="RefSeq" id="WP_165928254.1">
    <property type="nucleotide sequence ID" value="NZ_SMBH01000011.1"/>
</dbReference>
<dbReference type="Proteomes" id="UP000294576">
    <property type="component" value="Unassembled WGS sequence"/>
</dbReference>
<evidence type="ECO:0000313" key="2">
    <source>
        <dbReference type="Proteomes" id="UP000294576"/>
    </source>
</evidence>